<feature type="region of interest" description="Disordered" evidence="1">
    <location>
        <begin position="132"/>
        <end position="169"/>
    </location>
</feature>
<gene>
    <name evidence="2" type="ORF">TRAPUB_5028</name>
</gene>
<protein>
    <submittedName>
        <fullName evidence="2">Uncharacterized protein</fullName>
    </submittedName>
</protein>
<keyword evidence="3" id="KW-1185">Reference proteome</keyword>
<feature type="compositionally biased region" description="Polar residues" evidence="1">
    <location>
        <begin position="1"/>
        <end position="20"/>
    </location>
</feature>
<proteinExistence type="predicted"/>
<organism evidence="2 3">
    <name type="scientific">Trametes pubescens</name>
    <name type="common">White-rot fungus</name>
    <dbReference type="NCBI Taxonomy" id="154538"/>
    <lineage>
        <taxon>Eukaryota</taxon>
        <taxon>Fungi</taxon>
        <taxon>Dikarya</taxon>
        <taxon>Basidiomycota</taxon>
        <taxon>Agaricomycotina</taxon>
        <taxon>Agaricomycetes</taxon>
        <taxon>Polyporales</taxon>
        <taxon>Polyporaceae</taxon>
        <taxon>Trametes</taxon>
    </lineage>
</organism>
<evidence type="ECO:0000256" key="1">
    <source>
        <dbReference type="SAM" id="MobiDB-lite"/>
    </source>
</evidence>
<dbReference type="OMA" id="ESMGEHE"/>
<reference evidence="2 3" key="1">
    <citation type="submission" date="2016-10" db="EMBL/GenBank/DDBJ databases">
        <title>Genome sequence of the basidiomycete white-rot fungus Trametes pubescens.</title>
        <authorList>
            <person name="Makela M.R."/>
            <person name="Granchi Z."/>
            <person name="Peng M."/>
            <person name="De Vries R.P."/>
            <person name="Grigoriev I."/>
            <person name="Riley R."/>
            <person name="Hilden K."/>
        </authorList>
    </citation>
    <scope>NUCLEOTIDE SEQUENCE [LARGE SCALE GENOMIC DNA]</scope>
    <source>
        <strain evidence="2 3">FBCC735</strain>
    </source>
</reference>
<feature type="compositionally biased region" description="Basic and acidic residues" evidence="1">
    <location>
        <begin position="132"/>
        <end position="148"/>
    </location>
</feature>
<dbReference type="Proteomes" id="UP000184267">
    <property type="component" value="Unassembled WGS sequence"/>
</dbReference>
<dbReference type="EMBL" id="MNAD01001550">
    <property type="protein sequence ID" value="OJT04294.1"/>
    <property type="molecule type" value="Genomic_DNA"/>
</dbReference>
<feature type="region of interest" description="Disordered" evidence="1">
    <location>
        <begin position="1"/>
        <end position="40"/>
    </location>
</feature>
<dbReference type="AlphaFoldDB" id="A0A1M2V9K9"/>
<sequence>MSTSAAKTTLSDVPQASSKGRPSALEADSSLPPSGAPPVVQLEKVEKPVRLYPAPEDAAGIVSVRRAKILPLKTTPWQKAVEVTEAAEGTPEMTCVVHRVRDVHSAAEKLSWRMAELPEYVEVPVEHARPERKVVRMRPESMGEHEQSGSDSGEEGYFTAEEVVEHAPK</sequence>
<evidence type="ECO:0000313" key="2">
    <source>
        <dbReference type="EMBL" id="OJT04294.1"/>
    </source>
</evidence>
<accession>A0A1M2V9K9</accession>
<evidence type="ECO:0000313" key="3">
    <source>
        <dbReference type="Proteomes" id="UP000184267"/>
    </source>
</evidence>
<comment type="caution">
    <text evidence="2">The sequence shown here is derived from an EMBL/GenBank/DDBJ whole genome shotgun (WGS) entry which is preliminary data.</text>
</comment>
<name>A0A1M2V9K9_TRAPU</name>